<protein>
    <submittedName>
        <fullName evidence="3">Cysteine-rich secretory protein family protein</fullName>
    </submittedName>
</protein>
<evidence type="ECO:0000313" key="3">
    <source>
        <dbReference type="EMBL" id="SON57492.1"/>
    </source>
</evidence>
<organism evidence="3 4">
    <name type="scientific">Hartmannibacter diazotrophicus</name>
    <dbReference type="NCBI Taxonomy" id="1482074"/>
    <lineage>
        <taxon>Bacteria</taxon>
        <taxon>Pseudomonadati</taxon>
        <taxon>Pseudomonadota</taxon>
        <taxon>Alphaproteobacteria</taxon>
        <taxon>Hyphomicrobiales</taxon>
        <taxon>Pleomorphomonadaceae</taxon>
        <taxon>Hartmannibacter</taxon>
    </lineage>
</organism>
<proteinExistence type="predicted"/>
<feature type="domain" description="SCP" evidence="2">
    <location>
        <begin position="51"/>
        <end position="166"/>
    </location>
</feature>
<dbReference type="Pfam" id="PF00188">
    <property type="entry name" value="CAP"/>
    <property type="match status" value="1"/>
</dbReference>
<evidence type="ECO:0000313" key="4">
    <source>
        <dbReference type="Proteomes" id="UP000223606"/>
    </source>
</evidence>
<feature type="signal peptide" evidence="1">
    <location>
        <begin position="1"/>
        <end position="19"/>
    </location>
</feature>
<keyword evidence="4" id="KW-1185">Reference proteome</keyword>
<evidence type="ECO:0000259" key="2">
    <source>
        <dbReference type="Pfam" id="PF00188"/>
    </source>
</evidence>
<dbReference type="CDD" id="cd05379">
    <property type="entry name" value="CAP_bacterial"/>
    <property type="match status" value="1"/>
</dbReference>
<evidence type="ECO:0000256" key="1">
    <source>
        <dbReference type="SAM" id="SignalP"/>
    </source>
</evidence>
<gene>
    <name evidence="3" type="ORF">HDIA_3951</name>
</gene>
<sequence length="184" mass="20036">MTFFSRSLPLFLALSASLAACSTPEPPRQKPSIYESMARPGAKVDQAKAVEMISQYRIANGAGPLKTDPKLVKIAQDYAEAMAKSGDMTHVLQPYGSLLKRLRDAGYAYKIAGENIAAGQYTLADVFSEWRQSPRHDAGMKSADKTVMGIGVAYNPNSKYKVYWCLILAWPKTPEEVAAAAATQ</sequence>
<name>A0A2C9DAZ1_9HYPH</name>
<feature type="chain" id="PRO_5012496994" evidence="1">
    <location>
        <begin position="20"/>
        <end position="184"/>
    </location>
</feature>
<dbReference type="EMBL" id="LT960614">
    <property type="protein sequence ID" value="SON57492.1"/>
    <property type="molecule type" value="Genomic_DNA"/>
</dbReference>
<dbReference type="Gene3D" id="3.40.33.10">
    <property type="entry name" value="CAP"/>
    <property type="match status" value="1"/>
</dbReference>
<dbReference type="AlphaFoldDB" id="A0A2C9DAZ1"/>
<dbReference type="OrthoDB" id="7852865at2"/>
<dbReference type="KEGG" id="hdi:HDIA_3951"/>
<dbReference type="InterPro" id="IPR014044">
    <property type="entry name" value="CAP_dom"/>
</dbReference>
<dbReference type="PANTHER" id="PTHR31157">
    <property type="entry name" value="SCP DOMAIN-CONTAINING PROTEIN"/>
    <property type="match status" value="1"/>
</dbReference>
<dbReference type="SUPFAM" id="SSF55797">
    <property type="entry name" value="PR-1-like"/>
    <property type="match status" value="1"/>
</dbReference>
<dbReference type="RefSeq" id="WP_157775747.1">
    <property type="nucleotide sequence ID" value="NZ_LT960614.1"/>
</dbReference>
<dbReference type="InterPro" id="IPR035940">
    <property type="entry name" value="CAP_sf"/>
</dbReference>
<accession>A0A2C9DAZ1</accession>
<dbReference type="PROSITE" id="PS51257">
    <property type="entry name" value="PROKAR_LIPOPROTEIN"/>
    <property type="match status" value="1"/>
</dbReference>
<dbReference type="PANTHER" id="PTHR31157:SF1">
    <property type="entry name" value="SCP DOMAIN-CONTAINING PROTEIN"/>
    <property type="match status" value="1"/>
</dbReference>
<keyword evidence="1" id="KW-0732">Signal</keyword>
<dbReference type="Proteomes" id="UP000223606">
    <property type="component" value="Chromosome 1"/>
</dbReference>
<reference evidence="4" key="1">
    <citation type="submission" date="2017-09" db="EMBL/GenBank/DDBJ databases">
        <title>Genome sequence of Nannocystis excedens DSM 71.</title>
        <authorList>
            <person name="Blom J."/>
        </authorList>
    </citation>
    <scope>NUCLEOTIDE SEQUENCE [LARGE SCALE GENOMIC DNA]</scope>
    <source>
        <strain evidence="4">type strain: E19</strain>
    </source>
</reference>